<proteinExistence type="predicted"/>
<feature type="domain" description="DUF4190" evidence="3">
    <location>
        <begin position="106"/>
        <end position="161"/>
    </location>
</feature>
<organism evidence="5 6">
    <name type="scientific">Streptomyces triticagri</name>
    <dbReference type="NCBI Taxonomy" id="2293568"/>
    <lineage>
        <taxon>Bacteria</taxon>
        <taxon>Bacillati</taxon>
        <taxon>Actinomycetota</taxon>
        <taxon>Actinomycetes</taxon>
        <taxon>Kitasatosporales</taxon>
        <taxon>Streptomycetaceae</taxon>
        <taxon>Streptomyces</taxon>
    </lineage>
</organism>
<dbReference type="EMBL" id="QUAK01000054">
    <property type="protein sequence ID" value="RFU86820.1"/>
    <property type="molecule type" value="Genomic_DNA"/>
</dbReference>
<keyword evidence="2" id="KW-1133">Transmembrane helix</keyword>
<keyword evidence="2" id="KW-0812">Transmembrane</keyword>
<accession>A0A372M8A3</accession>
<dbReference type="Pfam" id="PF13828">
    <property type="entry name" value="DUF4190"/>
    <property type="match status" value="1"/>
</dbReference>
<feature type="transmembrane region" description="Helical" evidence="2">
    <location>
        <begin position="143"/>
        <end position="164"/>
    </location>
</feature>
<evidence type="ECO:0000256" key="1">
    <source>
        <dbReference type="SAM" id="MobiDB-lite"/>
    </source>
</evidence>
<feature type="domain" description="Septum formation-related" evidence="4">
    <location>
        <begin position="185"/>
        <end position="288"/>
    </location>
</feature>
<name>A0A372M8A3_9ACTN</name>
<feature type="region of interest" description="Disordered" evidence="1">
    <location>
        <begin position="1"/>
        <end position="82"/>
    </location>
</feature>
<sequence length="343" mass="34799">MRTRCPRTPLPGRARASRSAARRARRTIALRSPELTGSRHIVAIPPPPEGPHPPQPPGQPYPGHPYPHGAADQPYAAQQPPPQYGAWPGVQPYGYGVPQQPPVNGLAIAALVLGILCFLPLVGLVLGVLALSQINKRGGRGKGMAVAGIALSATGAVLLSVSLVTGAAGDFMDGFREGMQDARKNGGSFSLSKGDCFNAPGGRMSGVARDVDVVSCEEPHDGEVFGSFRLSDGGYPGEKRLTAMADARCSSLVDNYLGDSDGARDDLYLYFYGPTVGSYSGGDREVSCILGKENGKLTGSLRDSGGDGGGTGGGGTGGGDGDSGGGGDTGGGVEDGPGPGAEV</sequence>
<feature type="transmembrane region" description="Helical" evidence="2">
    <location>
        <begin position="106"/>
        <end position="131"/>
    </location>
</feature>
<gene>
    <name evidence="5" type="ORF">DY218_10120</name>
</gene>
<dbReference type="InterPro" id="IPR026004">
    <property type="entry name" value="Septum_form"/>
</dbReference>
<keyword evidence="6" id="KW-1185">Reference proteome</keyword>
<dbReference type="InterPro" id="IPR025241">
    <property type="entry name" value="DUF4190"/>
</dbReference>
<evidence type="ECO:0000313" key="6">
    <source>
        <dbReference type="Proteomes" id="UP000263094"/>
    </source>
</evidence>
<comment type="caution">
    <text evidence="5">The sequence shown here is derived from an EMBL/GenBank/DDBJ whole genome shotgun (WGS) entry which is preliminary data.</text>
</comment>
<evidence type="ECO:0000313" key="5">
    <source>
        <dbReference type="EMBL" id="RFU86820.1"/>
    </source>
</evidence>
<evidence type="ECO:0000259" key="4">
    <source>
        <dbReference type="Pfam" id="PF13845"/>
    </source>
</evidence>
<feature type="compositionally biased region" description="Gly residues" evidence="1">
    <location>
        <begin position="306"/>
        <end position="343"/>
    </location>
</feature>
<feature type="region of interest" description="Disordered" evidence="1">
    <location>
        <begin position="299"/>
        <end position="343"/>
    </location>
</feature>
<keyword evidence="2" id="KW-0472">Membrane</keyword>
<reference evidence="5 6" key="1">
    <citation type="submission" date="2018-08" db="EMBL/GenBank/DDBJ databases">
        <title>Isolation, diversity and antifungal activity of Actinobacteria from wheat.</title>
        <authorList>
            <person name="Han C."/>
        </authorList>
    </citation>
    <scope>NUCLEOTIDE SEQUENCE [LARGE SCALE GENOMIC DNA]</scope>
    <source>
        <strain evidence="5 6">NEAU-YY421</strain>
    </source>
</reference>
<dbReference type="Pfam" id="PF13845">
    <property type="entry name" value="Septum_form"/>
    <property type="match status" value="1"/>
</dbReference>
<feature type="compositionally biased region" description="Pro residues" evidence="1">
    <location>
        <begin position="44"/>
        <end position="65"/>
    </location>
</feature>
<dbReference type="AlphaFoldDB" id="A0A372M8A3"/>
<evidence type="ECO:0000259" key="3">
    <source>
        <dbReference type="Pfam" id="PF13828"/>
    </source>
</evidence>
<protein>
    <submittedName>
        <fullName evidence="5">DUF4190 domain-containing protein</fullName>
    </submittedName>
</protein>
<feature type="compositionally biased region" description="Low complexity" evidence="1">
    <location>
        <begin position="66"/>
        <end position="78"/>
    </location>
</feature>
<evidence type="ECO:0000256" key="2">
    <source>
        <dbReference type="SAM" id="Phobius"/>
    </source>
</evidence>
<dbReference type="Proteomes" id="UP000263094">
    <property type="component" value="Unassembled WGS sequence"/>
</dbReference>